<accession>A0A858R3E9</accession>
<proteinExistence type="predicted"/>
<gene>
    <name evidence="1" type="ORF">HHL28_01195</name>
</gene>
<evidence type="ECO:0000313" key="1">
    <source>
        <dbReference type="EMBL" id="QJE71908.1"/>
    </source>
</evidence>
<dbReference type="AlphaFoldDB" id="A0A858R3E9"/>
<reference evidence="1" key="1">
    <citation type="submission" date="2020-04" db="EMBL/GenBank/DDBJ databases">
        <title>A desert anoxygenic phototrophic bacterium fixes CO2 using RubisCO under aerobic conditions.</title>
        <authorList>
            <person name="Tang K."/>
        </authorList>
    </citation>
    <scope>NUCLEOTIDE SEQUENCE [LARGE SCALE GENOMIC DNA]</scope>
    <source>
        <strain evidence="1">MIMtkB3</strain>
    </source>
</reference>
<sequence length="61" mass="6708">MGILQWLRIDLGFGATYENPPGKTGGWKQILHTFEKPLPVTAGQPVRILAGHDRSSLVLQP</sequence>
<evidence type="ECO:0000313" key="2">
    <source>
        <dbReference type="Proteomes" id="UP000501891"/>
    </source>
</evidence>
<dbReference type="Proteomes" id="UP000501891">
    <property type="component" value="Chromosome"/>
</dbReference>
<dbReference type="EMBL" id="CP051775">
    <property type="protein sequence ID" value="QJE71908.1"/>
    <property type="molecule type" value="Genomic_DNA"/>
</dbReference>
<keyword evidence="2" id="KW-1185">Reference proteome</keyword>
<protein>
    <submittedName>
        <fullName evidence="1">Uncharacterized protein</fullName>
    </submittedName>
</protein>
<organism evidence="1 2">
    <name type="scientific">Aerophototrophica crusticola</name>
    <dbReference type="NCBI Taxonomy" id="1709002"/>
    <lineage>
        <taxon>Bacteria</taxon>
        <taxon>Pseudomonadati</taxon>
        <taxon>Pseudomonadota</taxon>
        <taxon>Alphaproteobacteria</taxon>
        <taxon>Rhodospirillales</taxon>
        <taxon>Rhodospirillaceae</taxon>
        <taxon>Aerophototrophica</taxon>
    </lineage>
</organism>
<dbReference type="KEGG" id="acru:HHL28_01195"/>
<name>A0A858R3E9_9PROT</name>